<dbReference type="SUPFAM" id="SSF52058">
    <property type="entry name" value="L domain-like"/>
    <property type="match status" value="1"/>
</dbReference>
<dbReference type="AlphaFoldDB" id="A0A5M3M931"/>
<organism evidence="1 2">
    <name type="scientific">Coniophora puteana (strain RWD-64-598)</name>
    <name type="common">Brown rot fungus</name>
    <dbReference type="NCBI Taxonomy" id="741705"/>
    <lineage>
        <taxon>Eukaryota</taxon>
        <taxon>Fungi</taxon>
        <taxon>Dikarya</taxon>
        <taxon>Basidiomycota</taxon>
        <taxon>Agaricomycotina</taxon>
        <taxon>Agaricomycetes</taxon>
        <taxon>Agaricomycetidae</taxon>
        <taxon>Boletales</taxon>
        <taxon>Coniophorineae</taxon>
        <taxon>Coniophoraceae</taxon>
        <taxon>Coniophora</taxon>
    </lineage>
</organism>
<reference evidence="2" key="1">
    <citation type="journal article" date="2012" name="Science">
        <title>The Paleozoic origin of enzymatic lignin decomposition reconstructed from 31 fungal genomes.</title>
        <authorList>
            <person name="Floudas D."/>
            <person name="Binder M."/>
            <person name="Riley R."/>
            <person name="Barry K."/>
            <person name="Blanchette R.A."/>
            <person name="Henrissat B."/>
            <person name="Martinez A.T."/>
            <person name="Otillar R."/>
            <person name="Spatafora J.W."/>
            <person name="Yadav J.S."/>
            <person name="Aerts A."/>
            <person name="Benoit I."/>
            <person name="Boyd A."/>
            <person name="Carlson A."/>
            <person name="Copeland A."/>
            <person name="Coutinho P.M."/>
            <person name="de Vries R.P."/>
            <person name="Ferreira P."/>
            <person name="Findley K."/>
            <person name="Foster B."/>
            <person name="Gaskell J."/>
            <person name="Glotzer D."/>
            <person name="Gorecki P."/>
            <person name="Heitman J."/>
            <person name="Hesse C."/>
            <person name="Hori C."/>
            <person name="Igarashi K."/>
            <person name="Jurgens J.A."/>
            <person name="Kallen N."/>
            <person name="Kersten P."/>
            <person name="Kohler A."/>
            <person name="Kuees U."/>
            <person name="Kumar T.K.A."/>
            <person name="Kuo A."/>
            <person name="LaButti K."/>
            <person name="Larrondo L.F."/>
            <person name="Lindquist E."/>
            <person name="Ling A."/>
            <person name="Lombard V."/>
            <person name="Lucas S."/>
            <person name="Lundell T."/>
            <person name="Martin R."/>
            <person name="McLaughlin D.J."/>
            <person name="Morgenstern I."/>
            <person name="Morin E."/>
            <person name="Murat C."/>
            <person name="Nagy L.G."/>
            <person name="Nolan M."/>
            <person name="Ohm R.A."/>
            <person name="Patyshakuliyeva A."/>
            <person name="Rokas A."/>
            <person name="Ruiz-Duenas F.J."/>
            <person name="Sabat G."/>
            <person name="Salamov A."/>
            <person name="Samejima M."/>
            <person name="Schmutz J."/>
            <person name="Slot J.C."/>
            <person name="St John F."/>
            <person name="Stenlid J."/>
            <person name="Sun H."/>
            <person name="Sun S."/>
            <person name="Syed K."/>
            <person name="Tsang A."/>
            <person name="Wiebenga A."/>
            <person name="Young D."/>
            <person name="Pisabarro A."/>
            <person name="Eastwood D.C."/>
            <person name="Martin F."/>
            <person name="Cullen D."/>
            <person name="Grigoriev I.V."/>
            <person name="Hibbett D.S."/>
        </authorList>
    </citation>
    <scope>NUCLEOTIDE SEQUENCE [LARGE SCALE GENOMIC DNA]</scope>
    <source>
        <strain evidence="2">RWD-64-598 SS2</strain>
    </source>
</reference>
<evidence type="ECO:0000313" key="1">
    <source>
        <dbReference type="EMBL" id="EIW75587.1"/>
    </source>
</evidence>
<dbReference type="Proteomes" id="UP000053558">
    <property type="component" value="Unassembled WGS sequence"/>
</dbReference>
<dbReference type="RefSeq" id="XP_007774291.1">
    <property type="nucleotide sequence ID" value="XM_007776101.1"/>
</dbReference>
<sequence length="569" mass="63944">MFHQVNITLCIFFYPVQLSSRPLAAMHHALLIQELIEIVFQHVEDGRALSRLARTFTRVMTPRDWEILYSYTRRVKKVVVYAWDTDESTTILHSRVYRALSDCPLSNLFPKLHTIRVEGDTTGYNRHYRYLMTQGLLLSPNLRAIHVDIMMLNRFLSDVPLITELCPNVESFSCRNYDNQQRPPRNGEPDLLTRTLCQWECIRSVDCGTVSAEILSHMVKSPSPSLDHLSVPVNTEEPWLAGHYGIHEIKQLSLIVDGIDTFPRALRALLLNGNSTTQSSSLSESQAAHLHTLDVLFDQHMRPCAIEPPPRPPFLIFKSLAECVSHACLTSIKLSESKSSVIKLPINSRFDKDALSPLCAFSMLTELIIDLNRHPIVLEDFDGNGESDARDGGSDEALAALVSYWPRLEQLKLKKLQRPASLAGLFAVLTSCPRLTYLNMRICVDPRQVNIAAESMSGANSAGPTKGSAFTPLPRNPCITWLDLTHTSERLQDIKPLARVLYHVVPSLCSCGRSDSFVSLDPKFKDSNISGRRISMAASVAGWLPAWSQADFRGNTSAKWNKKILDRRT</sequence>
<dbReference type="KEGG" id="cput:CONPUDRAFT_77242"/>
<gene>
    <name evidence="1" type="ORF">CONPUDRAFT_77242</name>
</gene>
<dbReference type="GeneID" id="19209595"/>
<protein>
    <recommendedName>
        <fullName evidence="3">F-box domain-containing protein</fullName>
    </recommendedName>
</protein>
<keyword evidence="2" id="KW-1185">Reference proteome</keyword>
<accession>A0A5M3M931</accession>
<name>A0A5M3M931_CONPW</name>
<dbReference type="InterPro" id="IPR032675">
    <property type="entry name" value="LRR_dom_sf"/>
</dbReference>
<evidence type="ECO:0000313" key="2">
    <source>
        <dbReference type="Proteomes" id="UP000053558"/>
    </source>
</evidence>
<dbReference type="EMBL" id="JH711588">
    <property type="protein sequence ID" value="EIW75587.1"/>
    <property type="molecule type" value="Genomic_DNA"/>
</dbReference>
<evidence type="ECO:0008006" key="3">
    <source>
        <dbReference type="Google" id="ProtNLM"/>
    </source>
</evidence>
<proteinExistence type="predicted"/>
<dbReference type="Gene3D" id="3.80.10.10">
    <property type="entry name" value="Ribonuclease Inhibitor"/>
    <property type="match status" value="1"/>
</dbReference>
<comment type="caution">
    <text evidence="1">The sequence shown here is derived from an EMBL/GenBank/DDBJ whole genome shotgun (WGS) entry which is preliminary data.</text>
</comment>